<feature type="domain" description="Major facilitator superfamily (MFS) profile" evidence="6">
    <location>
        <begin position="1"/>
        <end position="384"/>
    </location>
</feature>
<feature type="transmembrane region" description="Helical" evidence="5">
    <location>
        <begin position="200"/>
        <end position="222"/>
    </location>
</feature>
<dbReference type="PANTHER" id="PTHR23508">
    <property type="entry name" value="CARBOXYLIC ACID TRANSPORTER PROTEIN HOMOLOG"/>
    <property type="match status" value="1"/>
</dbReference>
<evidence type="ECO:0000256" key="2">
    <source>
        <dbReference type="ARBA" id="ARBA00022692"/>
    </source>
</evidence>
<dbReference type="EMBL" id="JABFCR010000065">
    <property type="protein sequence ID" value="NNU34730.1"/>
    <property type="molecule type" value="Genomic_DNA"/>
</dbReference>
<feature type="transmembrane region" description="Helical" evidence="5">
    <location>
        <begin position="126"/>
        <end position="146"/>
    </location>
</feature>
<evidence type="ECO:0000256" key="5">
    <source>
        <dbReference type="SAM" id="Phobius"/>
    </source>
</evidence>
<dbReference type="PANTHER" id="PTHR23508:SF10">
    <property type="entry name" value="CARBOXYLIC ACID TRANSPORTER PROTEIN HOMOLOG"/>
    <property type="match status" value="1"/>
</dbReference>
<evidence type="ECO:0000313" key="8">
    <source>
        <dbReference type="Proteomes" id="UP000566071"/>
    </source>
</evidence>
<evidence type="ECO:0000256" key="1">
    <source>
        <dbReference type="ARBA" id="ARBA00004141"/>
    </source>
</evidence>
<gene>
    <name evidence="7" type="ORF">HK413_12910</name>
</gene>
<dbReference type="Gene3D" id="1.20.1250.20">
    <property type="entry name" value="MFS general substrate transporter like domains"/>
    <property type="match status" value="2"/>
</dbReference>
<protein>
    <submittedName>
        <fullName evidence="7">MFS transporter</fullName>
    </submittedName>
</protein>
<feature type="transmembrane region" description="Helical" evidence="5">
    <location>
        <begin position="67"/>
        <end position="87"/>
    </location>
</feature>
<keyword evidence="8" id="KW-1185">Reference proteome</keyword>
<dbReference type="InterPro" id="IPR036259">
    <property type="entry name" value="MFS_trans_sf"/>
</dbReference>
<evidence type="ECO:0000256" key="4">
    <source>
        <dbReference type="ARBA" id="ARBA00023136"/>
    </source>
</evidence>
<comment type="caution">
    <text evidence="7">The sequence shown here is derived from an EMBL/GenBank/DDBJ whole genome shotgun (WGS) entry which is preliminary data.</text>
</comment>
<feature type="transmembrane region" description="Helical" evidence="5">
    <location>
        <begin position="152"/>
        <end position="170"/>
    </location>
</feature>
<evidence type="ECO:0000259" key="6">
    <source>
        <dbReference type="PROSITE" id="PS50850"/>
    </source>
</evidence>
<dbReference type="InterPro" id="IPR011701">
    <property type="entry name" value="MFS"/>
</dbReference>
<feature type="transmembrane region" description="Helical" evidence="5">
    <location>
        <begin position="361"/>
        <end position="379"/>
    </location>
</feature>
<accession>A0ABX1W6P2</accession>
<dbReference type="InterPro" id="IPR020846">
    <property type="entry name" value="MFS_dom"/>
</dbReference>
<keyword evidence="4 5" id="KW-0472">Membrane</keyword>
<feature type="transmembrane region" description="Helical" evidence="5">
    <location>
        <begin position="272"/>
        <end position="290"/>
    </location>
</feature>
<sequence>MVASLGYFVDIYDLVIFSIVRVKSLADIGVAPDKILDEGSYVINMQMGGLLLGGILWGVIGDKLGRIKVLFGSIFLYSVANFVNGMVHDVNSYAVIRFIAGVGLAGELGAGITLVSETLSKERRGYGTTIVAMIGLLGAVAAAYVGKYDWRTAYYVGGGLGIVLLLLRMGTFESGMFKNIHDKDVSKGNIIMLFNNRKRFFKYMCCILIGAPLWYVVGILITQAPEFGKALGATAPLSAGTGIMYTYIGISVGGVGAGLLAQFSRSRKNTMYIFLLLSIISVMFYLSTKGITPSQFIWLCFFMGFAVGYWATFVTIASEQFGTNIRSTVTTTAPNFVRGSLIPINFAFNALMVHFGRINAGYFMMIILTGIALFATSQLRESFDKDLDYVEDEELNMTT</sequence>
<dbReference type="Proteomes" id="UP000566071">
    <property type="component" value="Unassembled WGS sequence"/>
</dbReference>
<comment type="subcellular location">
    <subcellularLocation>
        <location evidence="1">Membrane</location>
        <topology evidence="1">Multi-pass membrane protein</topology>
    </subcellularLocation>
</comment>
<evidence type="ECO:0000313" key="7">
    <source>
        <dbReference type="EMBL" id="NNU34730.1"/>
    </source>
</evidence>
<organism evidence="7 8">
    <name type="scientific">Mucilaginibacter humi</name>
    <dbReference type="NCBI Taxonomy" id="2732510"/>
    <lineage>
        <taxon>Bacteria</taxon>
        <taxon>Pseudomonadati</taxon>
        <taxon>Bacteroidota</taxon>
        <taxon>Sphingobacteriia</taxon>
        <taxon>Sphingobacteriales</taxon>
        <taxon>Sphingobacteriaceae</taxon>
        <taxon>Mucilaginibacter</taxon>
    </lineage>
</organism>
<dbReference type="PROSITE" id="PS50850">
    <property type="entry name" value="MFS"/>
    <property type="match status" value="1"/>
</dbReference>
<dbReference type="SUPFAM" id="SSF103473">
    <property type="entry name" value="MFS general substrate transporter"/>
    <property type="match status" value="1"/>
</dbReference>
<feature type="transmembrane region" description="Helical" evidence="5">
    <location>
        <begin position="242"/>
        <end position="260"/>
    </location>
</feature>
<proteinExistence type="predicted"/>
<dbReference type="Pfam" id="PF07690">
    <property type="entry name" value="MFS_1"/>
    <property type="match status" value="1"/>
</dbReference>
<reference evidence="7 8" key="1">
    <citation type="submission" date="2020-05" db="EMBL/GenBank/DDBJ databases">
        <authorList>
            <person name="Khan S.A."/>
            <person name="Jeon C.O."/>
            <person name="Chun B.H."/>
        </authorList>
    </citation>
    <scope>NUCLEOTIDE SEQUENCE [LARGE SCALE GENOMIC DNA]</scope>
    <source>
        <strain evidence="7 8">S1162</strain>
    </source>
</reference>
<feature type="transmembrane region" description="Helical" evidence="5">
    <location>
        <begin position="41"/>
        <end position="60"/>
    </location>
</feature>
<feature type="transmembrane region" description="Helical" evidence="5">
    <location>
        <begin position="93"/>
        <end position="114"/>
    </location>
</feature>
<keyword evidence="3 5" id="KW-1133">Transmembrane helix</keyword>
<name>A0ABX1W6P2_9SPHI</name>
<keyword evidence="2 5" id="KW-0812">Transmembrane</keyword>
<evidence type="ECO:0000256" key="3">
    <source>
        <dbReference type="ARBA" id="ARBA00022989"/>
    </source>
</evidence>
<feature type="transmembrane region" description="Helical" evidence="5">
    <location>
        <begin position="296"/>
        <end position="316"/>
    </location>
</feature>